<protein>
    <submittedName>
        <fullName evidence="2">Uncharacterized protein</fullName>
    </submittedName>
</protein>
<keyword evidence="3" id="KW-1185">Reference proteome</keyword>
<feature type="compositionally biased region" description="Basic and acidic residues" evidence="1">
    <location>
        <begin position="34"/>
        <end position="49"/>
    </location>
</feature>
<name>A0A6H0XZJ5_9PEZI</name>
<accession>A0A6H0XZJ5</accession>
<evidence type="ECO:0000313" key="2">
    <source>
        <dbReference type="EMBL" id="QIX00091.1"/>
    </source>
</evidence>
<dbReference type="AlphaFoldDB" id="A0A6H0XZJ5"/>
<reference evidence="2 3" key="1">
    <citation type="journal article" date="2016" name="Sci. Rep.">
        <title>Peltaster fructicola genome reveals evolution from an invasive phytopathogen to an ectophytic parasite.</title>
        <authorList>
            <person name="Xu C."/>
            <person name="Chen H."/>
            <person name="Gleason M.L."/>
            <person name="Xu J.R."/>
            <person name="Liu H."/>
            <person name="Zhang R."/>
            <person name="Sun G."/>
        </authorList>
    </citation>
    <scope>NUCLEOTIDE SEQUENCE [LARGE SCALE GENOMIC DNA]</scope>
    <source>
        <strain evidence="2 3">LNHT1506</strain>
    </source>
</reference>
<evidence type="ECO:0000313" key="3">
    <source>
        <dbReference type="Proteomes" id="UP000503462"/>
    </source>
</evidence>
<organism evidence="2 3">
    <name type="scientific">Peltaster fructicola</name>
    <dbReference type="NCBI Taxonomy" id="286661"/>
    <lineage>
        <taxon>Eukaryota</taxon>
        <taxon>Fungi</taxon>
        <taxon>Dikarya</taxon>
        <taxon>Ascomycota</taxon>
        <taxon>Pezizomycotina</taxon>
        <taxon>Dothideomycetes</taxon>
        <taxon>Dothideomycetes incertae sedis</taxon>
        <taxon>Peltaster</taxon>
    </lineage>
</organism>
<proteinExistence type="predicted"/>
<feature type="region of interest" description="Disordered" evidence="1">
    <location>
        <begin position="1"/>
        <end position="76"/>
    </location>
</feature>
<dbReference type="EMBL" id="CP051142">
    <property type="protein sequence ID" value="QIX00091.1"/>
    <property type="molecule type" value="Genomic_DNA"/>
</dbReference>
<sequence>MSSRRSAQSAKIPDLSRLTISSSNGAMPVTTRSMRRDQAQARGRQERPSRHVAQSRIVDSDGEDDSDQESSAVQEQKRELFATQAVSLHFAAMVPSAWFNAQIQDGTPQSDQLLRTIRTLGRHAAQDPDLLTELSSNRVVSVQDRSWTDSVLQMLFGQLEHIRTNFPPNDVPDTSKVLASWLNAVRNICVPLKLYHASRASAKDQLATIIVTAWEFVVRSDFDFSEVQRYQPTYTRPDPYGNNLFRSITEGRGHGTFGLGELNWALTGSDSRELAGRALVVCRYIYEKARRPANEDDDELMPAVQDIFQSTLHELVSHKSRLLASEPR</sequence>
<dbReference type="Proteomes" id="UP000503462">
    <property type="component" value="Chromosome 4"/>
</dbReference>
<gene>
    <name evidence="2" type="ORF">AMS68_005608</name>
</gene>
<evidence type="ECO:0000256" key="1">
    <source>
        <dbReference type="SAM" id="MobiDB-lite"/>
    </source>
</evidence>